<organism evidence="2 3">
    <name type="scientific">Cnephaeus nilssonii</name>
    <name type="common">Northern bat</name>
    <name type="synonym">Eptesicus nilssonii</name>
    <dbReference type="NCBI Taxonomy" id="3371016"/>
    <lineage>
        <taxon>Eukaryota</taxon>
        <taxon>Metazoa</taxon>
        <taxon>Chordata</taxon>
        <taxon>Craniata</taxon>
        <taxon>Vertebrata</taxon>
        <taxon>Euteleostomi</taxon>
        <taxon>Mammalia</taxon>
        <taxon>Eutheria</taxon>
        <taxon>Laurasiatheria</taxon>
        <taxon>Chiroptera</taxon>
        <taxon>Yangochiroptera</taxon>
        <taxon>Vespertilionidae</taxon>
        <taxon>Cnephaeus</taxon>
    </lineage>
</organism>
<keyword evidence="3" id="KW-1185">Reference proteome</keyword>
<evidence type="ECO:0000313" key="2">
    <source>
        <dbReference type="EMBL" id="KAK1336309.1"/>
    </source>
</evidence>
<reference evidence="2" key="1">
    <citation type="submission" date="2023-06" db="EMBL/GenBank/DDBJ databases">
        <title>Reference genome for the Northern bat (Eptesicus nilssonii), a most northern bat species.</title>
        <authorList>
            <person name="Laine V.N."/>
            <person name="Pulliainen A.T."/>
            <person name="Lilley T.M."/>
        </authorList>
    </citation>
    <scope>NUCLEOTIDE SEQUENCE</scope>
    <source>
        <strain evidence="2">BLF_Eptnil</strain>
        <tissue evidence="2">Kidney</tissue>
    </source>
</reference>
<gene>
    <name evidence="2" type="ORF">QTO34_004114</name>
</gene>
<comment type="caution">
    <text evidence="2">The sequence shown here is derived from an EMBL/GenBank/DDBJ whole genome shotgun (WGS) entry which is preliminary data.</text>
</comment>
<evidence type="ECO:0000256" key="1">
    <source>
        <dbReference type="SAM" id="MobiDB-lite"/>
    </source>
</evidence>
<feature type="region of interest" description="Disordered" evidence="1">
    <location>
        <begin position="1"/>
        <end position="85"/>
    </location>
</feature>
<dbReference type="EMBL" id="JAULJE010000013">
    <property type="protein sequence ID" value="KAK1336309.1"/>
    <property type="molecule type" value="Genomic_DNA"/>
</dbReference>
<sequence>MADQREGSPDPGCLWSAGGGNPGYQAHSNKDNSQHAAHSSRHHPRGHLGRERSHSVALAGSVHGHGHGQEAPLSRSEDGGDQVTSECRVDWQEALALRDLSRCVKPALETGNLLTEPIGSLESCLSAKNGALRQPSNCRHSRAYLRIRKSILYNKELIC</sequence>
<dbReference type="Proteomes" id="UP001177744">
    <property type="component" value="Unassembled WGS sequence"/>
</dbReference>
<proteinExistence type="predicted"/>
<name>A0AA40HRX5_CNENI</name>
<protein>
    <submittedName>
        <fullName evidence="2">Uncharacterized protein</fullName>
    </submittedName>
</protein>
<dbReference type="AlphaFoldDB" id="A0AA40HRX5"/>
<feature type="compositionally biased region" description="Basic residues" evidence="1">
    <location>
        <begin position="38"/>
        <end position="47"/>
    </location>
</feature>
<accession>A0AA40HRX5</accession>
<evidence type="ECO:0000313" key="3">
    <source>
        <dbReference type="Proteomes" id="UP001177744"/>
    </source>
</evidence>